<dbReference type="SUPFAM" id="SSF55961">
    <property type="entry name" value="Bet v1-like"/>
    <property type="match status" value="1"/>
</dbReference>
<organism evidence="4 5">
    <name type="scientific">Oerskovia jenensis</name>
    <dbReference type="NCBI Taxonomy" id="162169"/>
    <lineage>
        <taxon>Bacteria</taxon>
        <taxon>Bacillati</taxon>
        <taxon>Actinomycetota</taxon>
        <taxon>Actinomycetes</taxon>
        <taxon>Micrococcales</taxon>
        <taxon>Cellulomonadaceae</taxon>
        <taxon>Oerskovia</taxon>
    </lineage>
</organism>
<sequence length="192" mass="20128">MTTTDQQASIDTEAFQVTRTLLVHAAPSTVWAALTRDDLIAQWFGQEASLPDLRVGGEGTFGFDGYGQFAVRIEEHDEPHAFAFTWTNQAGAELRPDNSTLVRFTLTPEGEGTVLTVVESGFERLGDGAGGAMADNRSGWTSELDELVAFVEGAAFPARDALGDRASSAGGVLAAGDVRPADGARPADGPAA</sequence>
<dbReference type="Proteomes" id="UP000698059">
    <property type="component" value="Unassembled WGS sequence"/>
</dbReference>
<gene>
    <name evidence="4" type="ORF">JOD49_002678</name>
</gene>
<reference evidence="4 5" key="1">
    <citation type="submission" date="2021-01" db="EMBL/GenBank/DDBJ databases">
        <title>Sequencing the genomes of 1000 actinobacteria strains.</title>
        <authorList>
            <person name="Klenk H.-P."/>
        </authorList>
    </citation>
    <scope>NUCLEOTIDE SEQUENCE [LARGE SCALE GENOMIC DNA]</scope>
    <source>
        <strain evidence="4 5">DSM 46000</strain>
    </source>
</reference>
<proteinExistence type="inferred from homology"/>
<comment type="similarity">
    <text evidence="1">Belongs to the AHA1 family.</text>
</comment>
<dbReference type="Pfam" id="PF08327">
    <property type="entry name" value="AHSA1"/>
    <property type="match status" value="1"/>
</dbReference>
<dbReference type="Gene3D" id="3.30.530.20">
    <property type="match status" value="1"/>
</dbReference>
<keyword evidence="5" id="KW-1185">Reference proteome</keyword>
<evidence type="ECO:0000256" key="2">
    <source>
        <dbReference type="SAM" id="MobiDB-lite"/>
    </source>
</evidence>
<comment type="caution">
    <text evidence="4">The sequence shown here is derived from an EMBL/GenBank/DDBJ whole genome shotgun (WGS) entry which is preliminary data.</text>
</comment>
<name>A0ABS2LH54_9CELL</name>
<dbReference type="InterPro" id="IPR013538">
    <property type="entry name" value="ASHA1/2-like_C"/>
</dbReference>
<evidence type="ECO:0000313" key="4">
    <source>
        <dbReference type="EMBL" id="MBM7479758.1"/>
    </source>
</evidence>
<dbReference type="InterPro" id="IPR023393">
    <property type="entry name" value="START-like_dom_sf"/>
</dbReference>
<evidence type="ECO:0000313" key="5">
    <source>
        <dbReference type="Proteomes" id="UP000698059"/>
    </source>
</evidence>
<feature type="region of interest" description="Disordered" evidence="2">
    <location>
        <begin position="171"/>
        <end position="192"/>
    </location>
</feature>
<evidence type="ECO:0000259" key="3">
    <source>
        <dbReference type="Pfam" id="PF08327"/>
    </source>
</evidence>
<evidence type="ECO:0000256" key="1">
    <source>
        <dbReference type="ARBA" id="ARBA00006817"/>
    </source>
</evidence>
<dbReference type="EMBL" id="JAFBBO010000001">
    <property type="protein sequence ID" value="MBM7479758.1"/>
    <property type="molecule type" value="Genomic_DNA"/>
</dbReference>
<protein>
    <submittedName>
        <fullName evidence="4">Uncharacterized protein YndB with AHSA1/START domain</fullName>
    </submittedName>
</protein>
<dbReference type="RefSeq" id="WP_205307636.1">
    <property type="nucleotide sequence ID" value="NZ_BAAAVF010000011.1"/>
</dbReference>
<feature type="domain" description="Activator of Hsp90 ATPase homologue 1/2-like C-terminal" evidence="3">
    <location>
        <begin position="25"/>
        <end position="152"/>
    </location>
</feature>
<accession>A0ABS2LH54</accession>
<feature type="compositionally biased region" description="Low complexity" evidence="2">
    <location>
        <begin position="181"/>
        <end position="192"/>
    </location>
</feature>